<comment type="caution">
    <text evidence="5">The sequence shown here is derived from an EMBL/GenBank/DDBJ whole genome shotgun (WGS) entry which is preliminary data.</text>
</comment>
<reference evidence="5" key="1">
    <citation type="submission" date="2020-12" db="EMBL/GenBank/DDBJ databases">
        <authorList>
            <person name="Iha C."/>
        </authorList>
    </citation>
    <scope>NUCLEOTIDE SEQUENCE</scope>
</reference>
<evidence type="ECO:0000313" key="5">
    <source>
        <dbReference type="EMBL" id="CAD7701832.1"/>
    </source>
</evidence>
<feature type="signal peptide" evidence="3">
    <location>
        <begin position="1"/>
        <end position="26"/>
    </location>
</feature>
<keyword evidence="2" id="KW-1015">Disulfide bond</keyword>
<organism evidence="5 6">
    <name type="scientific">Ostreobium quekettii</name>
    <dbReference type="NCBI Taxonomy" id="121088"/>
    <lineage>
        <taxon>Eukaryota</taxon>
        <taxon>Viridiplantae</taxon>
        <taxon>Chlorophyta</taxon>
        <taxon>core chlorophytes</taxon>
        <taxon>Ulvophyceae</taxon>
        <taxon>TCBD clade</taxon>
        <taxon>Bryopsidales</taxon>
        <taxon>Ostreobineae</taxon>
        <taxon>Ostreobiaceae</taxon>
        <taxon>Ostreobium</taxon>
    </lineage>
</organism>
<proteinExistence type="predicted"/>
<dbReference type="SMART" id="SM00223">
    <property type="entry name" value="APPLE"/>
    <property type="match status" value="2"/>
</dbReference>
<accession>A0A8S1J257</accession>
<evidence type="ECO:0000256" key="1">
    <source>
        <dbReference type="ARBA" id="ARBA00022737"/>
    </source>
</evidence>
<name>A0A8S1J257_9CHLO</name>
<dbReference type="Proteomes" id="UP000708148">
    <property type="component" value="Unassembled WGS sequence"/>
</dbReference>
<protein>
    <recommendedName>
        <fullName evidence="4">Apple domain-containing protein</fullName>
    </recommendedName>
</protein>
<feature type="domain" description="Apple" evidence="4">
    <location>
        <begin position="109"/>
        <end position="184"/>
    </location>
</feature>
<dbReference type="OrthoDB" id="156202at2759"/>
<keyword evidence="6" id="KW-1185">Reference proteome</keyword>
<dbReference type="InterPro" id="IPR003609">
    <property type="entry name" value="Pan_app"/>
</dbReference>
<dbReference type="PANTHER" id="PTHR46873">
    <property type="entry name" value="EXPRESSED PROTEIN"/>
    <property type="match status" value="1"/>
</dbReference>
<evidence type="ECO:0000256" key="3">
    <source>
        <dbReference type="SAM" id="SignalP"/>
    </source>
</evidence>
<dbReference type="Gene3D" id="3.50.4.10">
    <property type="entry name" value="Hepatocyte Growth Factor"/>
    <property type="match status" value="2"/>
</dbReference>
<dbReference type="InterPro" id="IPR000177">
    <property type="entry name" value="Apple"/>
</dbReference>
<feature type="domain" description="Apple" evidence="4">
    <location>
        <begin position="27"/>
        <end position="108"/>
    </location>
</feature>
<evidence type="ECO:0000256" key="2">
    <source>
        <dbReference type="ARBA" id="ARBA00023157"/>
    </source>
</evidence>
<evidence type="ECO:0000313" key="6">
    <source>
        <dbReference type="Proteomes" id="UP000708148"/>
    </source>
</evidence>
<dbReference type="PANTHER" id="PTHR46873:SF1">
    <property type="entry name" value="EXPRESSED PROTEIN"/>
    <property type="match status" value="1"/>
</dbReference>
<feature type="chain" id="PRO_5035770060" description="Apple domain-containing protein" evidence="3">
    <location>
        <begin position="27"/>
        <end position="186"/>
    </location>
</feature>
<keyword evidence="3" id="KW-0732">Signal</keyword>
<dbReference type="Pfam" id="PF14295">
    <property type="entry name" value="PAN_4"/>
    <property type="match status" value="2"/>
</dbReference>
<keyword evidence="1" id="KW-0677">Repeat</keyword>
<gene>
    <name evidence="5" type="ORF">OSTQU699_LOCUS7189</name>
</gene>
<dbReference type="EMBL" id="CAJHUC010001642">
    <property type="protein sequence ID" value="CAD7701832.1"/>
    <property type="molecule type" value="Genomic_DNA"/>
</dbReference>
<evidence type="ECO:0000259" key="4">
    <source>
        <dbReference type="SMART" id="SM00223"/>
    </source>
</evidence>
<sequence>MAAPMHLAAAVALAAVLALASTGASGCSTDFNVDYRGSDINNGGSNIVGSAQECCDKCEATTGCESWTYVKSPGTLGTGRKVGECWLKRGYKPGYTSHPCCTSGVVTGCEMETNYDYPGRDINNGNLETASSAEACCKKCRDRYNCVSWTYVKEYVKQGSQVGECWLKDGFKPNRRFDTCCTSGTV</sequence>
<dbReference type="AlphaFoldDB" id="A0A8S1J257"/>
<dbReference type="GO" id="GO:0006508">
    <property type="term" value="P:proteolysis"/>
    <property type="evidence" value="ECO:0007669"/>
    <property type="project" value="InterPro"/>
</dbReference>
<dbReference type="GO" id="GO:0005576">
    <property type="term" value="C:extracellular region"/>
    <property type="evidence" value="ECO:0007669"/>
    <property type="project" value="InterPro"/>
</dbReference>